<proteinExistence type="inferred from homology"/>
<evidence type="ECO:0000256" key="3">
    <source>
        <dbReference type="ARBA" id="ARBA00022946"/>
    </source>
</evidence>
<keyword evidence="6" id="KW-0687">Ribonucleoprotein</keyword>
<evidence type="ECO:0000256" key="7">
    <source>
        <dbReference type="ARBA" id="ARBA00035180"/>
    </source>
</evidence>
<name>A0A3L8D5M5_OOCBI</name>
<evidence type="ECO:0000313" key="10">
    <source>
        <dbReference type="EMBL" id="RLU15313.1"/>
    </source>
</evidence>
<dbReference type="GO" id="GO:0005762">
    <property type="term" value="C:mitochondrial large ribosomal subunit"/>
    <property type="evidence" value="ECO:0007669"/>
    <property type="project" value="TreeGrafter"/>
</dbReference>
<dbReference type="Gene3D" id="3.40.30.10">
    <property type="entry name" value="Glutaredoxin"/>
    <property type="match status" value="1"/>
</dbReference>
<protein>
    <recommendedName>
        <fullName evidence="7">Large ribosomal subunit protein mL53</fullName>
    </recommendedName>
    <alternativeName>
        <fullName evidence="8">39S ribosomal protein L53, mitochondrial</fullName>
    </alternativeName>
</protein>
<dbReference type="InterPro" id="IPR052473">
    <property type="entry name" value="mtLSU_mL53"/>
</dbReference>
<evidence type="ECO:0000256" key="8">
    <source>
        <dbReference type="ARBA" id="ARBA00042721"/>
    </source>
</evidence>
<feature type="compositionally biased region" description="Basic and acidic residues" evidence="9">
    <location>
        <begin position="141"/>
        <end position="153"/>
    </location>
</feature>
<dbReference type="AlphaFoldDB" id="A0A3L8D5M5"/>
<keyword evidence="3" id="KW-0809">Transit peptide</keyword>
<evidence type="ECO:0000256" key="1">
    <source>
        <dbReference type="ARBA" id="ARBA00004173"/>
    </source>
</evidence>
<dbReference type="OrthoDB" id="6618793at2759"/>
<organism evidence="10 11">
    <name type="scientific">Ooceraea biroi</name>
    <name type="common">Clonal raider ant</name>
    <name type="synonym">Cerapachys biroi</name>
    <dbReference type="NCBI Taxonomy" id="2015173"/>
    <lineage>
        <taxon>Eukaryota</taxon>
        <taxon>Metazoa</taxon>
        <taxon>Ecdysozoa</taxon>
        <taxon>Arthropoda</taxon>
        <taxon>Hexapoda</taxon>
        <taxon>Insecta</taxon>
        <taxon>Pterygota</taxon>
        <taxon>Neoptera</taxon>
        <taxon>Endopterygota</taxon>
        <taxon>Hymenoptera</taxon>
        <taxon>Apocrita</taxon>
        <taxon>Aculeata</taxon>
        <taxon>Formicoidea</taxon>
        <taxon>Formicidae</taxon>
        <taxon>Dorylinae</taxon>
        <taxon>Ooceraea</taxon>
    </lineage>
</organism>
<comment type="caution">
    <text evidence="10">The sequence shown here is derived from an EMBL/GenBank/DDBJ whole genome shotgun (WGS) entry which is preliminary data.</text>
</comment>
<evidence type="ECO:0000256" key="4">
    <source>
        <dbReference type="ARBA" id="ARBA00022980"/>
    </source>
</evidence>
<comment type="similarity">
    <text evidence="2">Belongs to the mitochondrion-specific ribosomal protein mL53 family.</text>
</comment>
<keyword evidence="5" id="KW-0496">Mitochondrion</keyword>
<dbReference type="Proteomes" id="UP000279307">
    <property type="component" value="Chromosome 13"/>
</dbReference>
<evidence type="ECO:0000256" key="2">
    <source>
        <dbReference type="ARBA" id="ARBA00005557"/>
    </source>
</evidence>
<feature type="region of interest" description="Disordered" evidence="9">
    <location>
        <begin position="129"/>
        <end position="153"/>
    </location>
</feature>
<dbReference type="InterPro" id="IPR019716">
    <property type="entry name" value="Ribosomal_mL53"/>
</dbReference>
<evidence type="ECO:0000256" key="5">
    <source>
        <dbReference type="ARBA" id="ARBA00023128"/>
    </source>
</evidence>
<evidence type="ECO:0000313" key="11">
    <source>
        <dbReference type="Proteomes" id="UP000279307"/>
    </source>
</evidence>
<accession>A0A3L8D5M5</accession>
<reference evidence="10 11" key="1">
    <citation type="journal article" date="2018" name="Genome Res.">
        <title>The genomic architecture and molecular evolution of ant odorant receptors.</title>
        <authorList>
            <person name="McKenzie S.K."/>
            <person name="Kronauer D.J.C."/>
        </authorList>
    </citation>
    <scope>NUCLEOTIDE SEQUENCE [LARGE SCALE GENOMIC DNA]</scope>
    <source>
        <strain evidence="10">Clonal line C1</strain>
    </source>
</reference>
<gene>
    <name evidence="10" type="ORF">DMN91_012307</name>
</gene>
<dbReference type="PANTHER" id="PTHR33618">
    <property type="entry name" value="39S RIBOSOMAL PROTEIN L53, MITOCHONDRIAL"/>
    <property type="match status" value="1"/>
</dbReference>
<keyword evidence="4" id="KW-0689">Ribosomal protein</keyword>
<evidence type="ECO:0000256" key="9">
    <source>
        <dbReference type="SAM" id="MobiDB-lite"/>
    </source>
</evidence>
<comment type="subcellular location">
    <subcellularLocation>
        <location evidence="1">Mitochondrion</location>
    </subcellularLocation>
</comment>
<dbReference type="PANTHER" id="PTHR33618:SF1">
    <property type="entry name" value="LARGE RIBOSOMAL SUBUNIT PROTEIN ML53"/>
    <property type="match status" value="1"/>
</dbReference>
<dbReference type="Pfam" id="PF10780">
    <property type="entry name" value="MRP_L53"/>
    <property type="match status" value="1"/>
</dbReference>
<sequence>MSVPFSGTLTRSAGVISAIVKQLKLLSLKPVKRIDVRFDPFHGRVKHTRDFLSYMSSSKITATNPDCLVKTEIVGDRSEPTVTFSLHSGEKVVLKTTNLTSLNILELYNKHITSLLPPDPAVLEAKQALLEKKRRRKPPPKIKEGSKRRGIEL</sequence>
<evidence type="ECO:0000256" key="6">
    <source>
        <dbReference type="ARBA" id="ARBA00023274"/>
    </source>
</evidence>
<dbReference type="EMBL" id="QOIP01000013">
    <property type="protein sequence ID" value="RLU15313.1"/>
    <property type="molecule type" value="Genomic_DNA"/>
</dbReference>